<dbReference type="PROSITE" id="PS51180">
    <property type="entry name" value="BRO1"/>
    <property type="match status" value="1"/>
</dbReference>
<protein>
    <recommendedName>
        <fullName evidence="2">BRO1 domain-containing protein</fullName>
    </recommendedName>
</protein>
<dbReference type="Pfam" id="PF00149">
    <property type="entry name" value="Metallophos"/>
    <property type="match status" value="1"/>
</dbReference>
<dbReference type="PANTHER" id="PTHR36492:SF2">
    <property type="entry name" value="[ACYL-CARRIER-PROTEIN] PHOSPHODIESTERASE PPTH"/>
    <property type="match status" value="1"/>
</dbReference>
<evidence type="ECO:0000259" key="2">
    <source>
        <dbReference type="PROSITE" id="PS51180"/>
    </source>
</evidence>
<sequence length="941" mass="106743">METPNRTVHVREPHPPSFFVWIRDDRGAVLEGKAAALLVNRSDLIALKKYRRCVKRDCIKRPQVLSAAKKDGFGLRVFVLSDLHTDYPENMEWVRNLSTKRHDKDVLLVAGDVAETYDNFVLTMSLLKERFEYVFFVPGNHDLWSRWETEDLDSLEKLNKLLDACKQLGVETNPVVIDGLGIIPLFSWYHESFDKEDDITGVRIPSLDLACKDFHACKWPGNLSNRDTSLSLYFDTMNEKNQNTVKQIQRTCSQIITFSHFVPRQELCPEKRMLFYPNLPKIIGSDWLEDRIRSIHGVESSSFACHVFGHTHFCWDAIVDGIRYVQAPLAYPRERKRRMNGHGGETWLPFCIYSDGDFAAKVMPCYWSDYYAVNPRTPSNTQLAPWVASIHKQLARLWAWPVRRIEGVLSWFQFQSADKSFEPSDHLLLIRDDKIGRYSNSQDMGCLVSTPKDSGGNRRRPTNIGEVSVYVPGLRTPKPVDFSQSLGGHLSKTLVERHNALRTRIVVMAGQEATTITRTRRKTATQHGGSALADLHQALEDYLPVLLGLVSDGSQLQFKVQFIWVNQEDDAEETAMFNAWYEVLSVLHLMAVLSLSQANLLLLPRTSDSHQPKVSEERRRASIDIFLKAAGYLDCAVRHVLPQLPSELRRNLPVDLAEGVLRALCLQALGQCVEIQLGMAIDSIKATLAVKRRLACEMVKYWQQAQDNIMNLPLSNGWGEKHRLFVKWKYVEAKAAAYYYHGLILDEGNTEKSHGMAVAALQAADKYFEESKRACEVFNAAHPLSRNPPLWGTMKYLSEKIPKDTCSKVRINRDLYSHEKIMGTAPTLPDFPLALKPDEYQLPPVDGSWNEILQLSQNGINEPIAIAKQGPNGWRNQSHKTKPKDKAAKAMASRHVESPNQCQLGNCKPRSFTSGTETTRRKTGSPFPRFLGLIGEVAGVF</sequence>
<name>A0ABR2CP73_9ROSI</name>
<dbReference type="Proteomes" id="UP001472677">
    <property type="component" value="Unassembled WGS sequence"/>
</dbReference>
<dbReference type="SMART" id="SM01041">
    <property type="entry name" value="BRO1"/>
    <property type="match status" value="1"/>
</dbReference>
<gene>
    <name evidence="3" type="ORF">V6N12_005349</name>
</gene>
<dbReference type="InterPro" id="IPR052963">
    <property type="entry name" value="Pantetheine_PDE"/>
</dbReference>
<dbReference type="InterPro" id="IPR029052">
    <property type="entry name" value="Metallo-depent_PP-like"/>
</dbReference>
<feature type="region of interest" description="Disordered" evidence="1">
    <location>
        <begin position="869"/>
        <end position="888"/>
    </location>
</feature>
<dbReference type="EMBL" id="JBBPBM010000048">
    <property type="protein sequence ID" value="KAK8521445.1"/>
    <property type="molecule type" value="Genomic_DNA"/>
</dbReference>
<dbReference type="Gene3D" id="1.25.40.280">
    <property type="entry name" value="alix/aip1 like domains"/>
    <property type="match status" value="1"/>
</dbReference>
<organism evidence="3 4">
    <name type="scientific">Hibiscus sabdariffa</name>
    <name type="common">roselle</name>
    <dbReference type="NCBI Taxonomy" id="183260"/>
    <lineage>
        <taxon>Eukaryota</taxon>
        <taxon>Viridiplantae</taxon>
        <taxon>Streptophyta</taxon>
        <taxon>Embryophyta</taxon>
        <taxon>Tracheophyta</taxon>
        <taxon>Spermatophyta</taxon>
        <taxon>Magnoliopsida</taxon>
        <taxon>eudicotyledons</taxon>
        <taxon>Gunneridae</taxon>
        <taxon>Pentapetalae</taxon>
        <taxon>rosids</taxon>
        <taxon>malvids</taxon>
        <taxon>Malvales</taxon>
        <taxon>Malvaceae</taxon>
        <taxon>Malvoideae</taxon>
        <taxon>Hibiscus</taxon>
    </lineage>
</organism>
<evidence type="ECO:0000256" key="1">
    <source>
        <dbReference type="SAM" id="MobiDB-lite"/>
    </source>
</evidence>
<evidence type="ECO:0000313" key="3">
    <source>
        <dbReference type="EMBL" id="KAK8521445.1"/>
    </source>
</evidence>
<dbReference type="CDD" id="cd09034">
    <property type="entry name" value="BRO1_Alix_like"/>
    <property type="match status" value="1"/>
</dbReference>
<dbReference type="Pfam" id="PF03097">
    <property type="entry name" value="BRO1"/>
    <property type="match status" value="1"/>
</dbReference>
<dbReference type="InterPro" id="IPR038499">
    <property type="entry name" value="BRO1_sf"/>
</dbReference>
<dbReference type="Gene3D" id="3.60.21.10">
    <property type="match status" value="1"/>
</dbReference>
<dbReference type="InterPro" id="IPR004328">
    <property type="entry name" value="BRO1_dom"/>
</dbReference>
<comment type="caution">
    <text evidence="3">The sequence shown here is derived from an EMBL/GenBank/DDBJ whole genome shotgun (WGS) entry which is preliminary data.</text>
</comment>
<evidence type="ECO:0000313" key="4">
    <source>
        <dbReference type="Proteomes" id="UP001472677"/>
    </source>
</evidence>
<accession>A0ABR2CP73</accession>
<dbReference type="SUPFAM" id="SSF56300">
    <property type="entry name" value="Metallo-dependent phosphatases"/>
    <property type="match status" value="1"/>
</dbReference>
<keyword evidence="4" id="KW-1185">Reference proteome</keyword>
<feature type="domain" description="BRO1" evidence="2">
    <location>
        <begin position="468"/>
        <end position="933"/>
    </location>
</feature>
<reference evidence="3 4" key="1">
    <citation type="journal article" date="2024" name="G3 (Bethesda)">
        <title>Genome assembly of Hibiscus sabdariffa L. provides insights into metabolisms of medicinal natural products.</title>
        <authorList>
            <person name="Kim T."/>
        </authorList>
    </citation>
    <scope>NUCLEOTIDE SEQUENCE [LARGE SCALE GENOMIC DNA]</scope>
    <source>
        <strain evidence="3">TK-2024</strain>
        <tissue evidence="3">Old leaves</tissue>
    </source>
</reference>
<dbReference type="PANTHER" id="PTHR36492">
    <property type="match status" value="1"/>
</dbReference>
<dbReference type="InterPro" id="IPR004843">
    <property type="entry name" value="Calcineurin-like_PHP"/>
</dbReference>
<proteinExistence type="predicted"/>